<dbReference type="Proteomes" id="UP000027331">
    <property type="component" value="Unassembled WGS sequence"/>
</dbReference>
<proteinExistence type="inferred from homology"/>
<comment type="caution">
    <text evidence="5">The sequence shown here is derived from an EMBL/GenBank/DDBJ whole genome shotgun (WGS) entry which is preliminary data.</text>
</comment>
<dbReference type="PANTHER" id="PTHR12789">
    <property type="entry name" value="DENSITY-REGULATED PROTEIN HOMOLOG"/>
    <property type="match status" value="1"/>
</dbReference>
<evidence type="ECO:0000256" key="1">
    <source>
        <dbReference type="ARBA" id="ARBA00005422"/>
    </source>
</evidence>
<dbReference type="SUPFAM" id="SSF55159">
    <property type="entry name" value="eIF1-like"/>
    <property type="match status" value="1"/>
</dbReference>
<dbReference type="PIRSF" id="PIRSF037511">
    <property type="entry name" value="Transl_init_SUI1_pro"/>
    <property type="match status" value="1"/>
</dbReference>
<evidence type="ECO:0000313" key="5">
    <source>
        <dbReference type="EMBL" id="KDO15515.1"/>
    </source>
</evidence>
<evidence type="ECO:0000313" key="6">
    <source>
        <dbReference type="Proteomes" id="UP000027331"/>
    </source>
</evidence>
<dbReference type="RefSeq" id="WP_055029576.1">
    <property type="nucleotide sequence ID" value="NZ_LBGO01000003.1"/>
</dbReference>
<keyword evidence="5" id="KW-0396">Initiation factor</keyword>
<dbReference type="InterPro" id="IPR050318">
    <property type="entry name" value="DENR/SUI1_TIF"/>
</dbReference>
<dbReference type="PANTHER" id="PTHR12789:SF0">
    <property type="entry name" value="DENSITY-REGULATED PROTEIN"/>
    <property type="match status" value="1"/>
</dbReference>
<dbReference type="CDD" id="cd11567">
    <property type="entry name" value="YciH_like"/>
    <property type="match status" value="1"/>
</dbReference>
<dbReference type="InterPro" id="IPR036877">
    <property type="entry name" value="SUI1_dom_sf"/>
</dbReference>
<evidence type="ECO:0000259" key="4">
    <source>
        <dbReference type="PROSITE" id="PS50296"/>
    </source>
</evidence>
<dbReference type="Pfam" id="PF01253">
    <property type="entry name" value="SUI1"/>
    <property type="match status" value="1"/>
</dbReference>
<keyword evidence="3" id="KW-0648">Protein biosynthesis</keyword>
<sequence>MTLVYSTEVGRIKPEEVKIERPKGDGVVRLLRETKGRKGKGVTLIKGLDVDDAELKLLAAEFKKKCGCGGAVKDGDIEIQGDVREQLKTLIEAKGFKVKLAGA</sequence>
<reference evidence="5 6" key="1">
    <citation type="submission" date="2014-04" db="EMBL/GenBank/DDBJ databases">
        <title>Vibrio metecus sp. nov., a close relative of Vibrio cholerae isolated from coastal brackish ponds and clinical specimens.</title>
        <authorList>
            <person name="Kirchberger P.C."/>
            <person name="Turnsek M."/>
            <person name="Hunt D.E."/>
            <person name="Haley B.J."/>
            <person name="Colwell R."/>
            <person name="Polz M.F."/>
            <person name="Tarr C.L."/>
            <person name="Boucher Y."/>
        </authorList>
    </citation>
    <scope>NUCLEOTIDE SEQUENCE [LARGE SCALE GENOMIC DNA]</scope>
    <source>
        <strain evidence="6">PPCK-2014</strain>
    </source>
</reference>
<dbReference type="EMBL" id="JJMN01000006">
    <property type="protein sequence ID" value="KDO15515.1"/>
    <property type="molecule type" value="Genomic_DNA"/>
</dbReference>
<dbReference type="GO" id="GO:0003743">
    <property type="term" value="F:translation initiation factor activity"/>
    <property type="evidence" value="ECO:0007669"/>
    <property type="project" value="UniProtKB-KW"/>
</dbReference>
<dbReference type="Gene3D" id="3.30.780.10">
    <property type="entry name" value="SUI1-like domain"/>
    <property type="match status" value="1"/>
</dbReference>
<dbReference type="PROSITE" id="PS50296">
    <property type="entry name" value="SUI1"/>
    <property type="match status" value="1"/>
</dbReference>
<comment type="similarity">
    <text evidence="1">Belongs to the SUI1 family.</text>
</comment>
<gene>
    <name evidence="5" type="ORF">DP83_16390</name>
</gene>
<protein>
    <submittedName>
        <fullName evidence="5">Translation initiation factor Sui1</fullName>
    </submittedName>
</protein>
<evidence type="ECO:0000256" key="3">
    <source>
        <dbReference type="ARBA" id="ARBA00022917"/>
    </source>
</evidence>
<keyword evidence="2" id="KW-0810">Translation regulation</keyword>
<dbReference type="NCBIfam" id="NF006536">
    <property type="entry name" value="PRK09019.1"/>
    <property type="match status" value="1"/>
</dbReference>
<name>A0ABR4S145_VIBMT</name>
<dbReference type="NCBIfam" id="TIGR01158">
    <property type="entry name" value="SUI1_rel"/>
    <property type="match status" value="1"/>
</dbReference>
<accession>A0ABR4S145</accession>
<dbReference type="InterPro" id="IPR001950">
    <property type="entry name" value="SUI1"/>
</dbReference>
<evidence type="ECO:0000256" key="2">
    <source>
        <dbReference type="ARBA" id="ARBA00022845"/>
    </source>
</evidence>
<dbReference type="InterPro" id="IPR005872">
    <property type="entry name" value="SUI1_arc_bac"/>
</dbReference>
<organism evidence="5 6">
    <name type="scientific">Vibrio metoecus</name>
    <dbReference type="NCBI Taxonomy" id="1481663"/>
    <lineage>
        <taxon>Bacteria</taxon>
        <taxon>Pseudomonadati</taxon>
        <taxon>Pseudomonadota</taxon>
        <taxon>Gammaproteobacteria</taxon>
        <taxon>Vibrionales</taxon>
        <taxon>Vibrionaceae</taxon>
        <taxon>Vibrio</taxon>
    </lineage>
</organism>
<keyword evidence="6" id="KW-1185">Reference proteome</keyword>
<feature type="domain" description="SUI1" evidence="4">
    <location>
        <begin position="29"/>
        <end position="95"/>
    </location>
</feature>